<sequence>MKTLNFSSKALNLANLETQLRSAKIMPQLPITAIEWESAEQKLANLTRLPHWINDTVIVRSSAENEDGIDNSMAGKYLSIADVKSHFEIEQAISKVFNSFDQFHPHNGVFVQPMLSDVAMSGVAFSRDPNSAGHYYIINYDEESGRLDTVTDGSSNNLKTYYQSKDKNLTSHPTFRSIIKLIDELEQTFNYDSIDIEFAITRENELILLQVRPLVKNSTNNISLQKQSEVLSNIESTVARLSNSHPYLLGKKGIFGIMPDWNPAEMIGVRPRPLSFSLYRELITDNIWAYQRHNYGYRNLRSFPLLVNLNGSPYVDVRVSFNSFIPADLDEPLAEKLVEVYLGKLRDNPNYHDKVEFEIIHSCYTPDISERLAYLKEYDFSDADIASIKASLKTITDKIIYSKSALWIKDLAKIEKLKHRQAAINNSELSDIEKIYWLLEDCKRYGTLPFAGLARAGFIAIQILKSFVGMNLIDAKEYDLILSTKETVSSEMSKDYKVLGKSQFLKKYGHLRPGAYDILTKRYDEAPEQYFNDIKEDVLEMTHSTLAQNVFSIEQRLKQDLNKIGYSENIDELFDFLWGAIKGREYGKFVFTKSLSDILSLLSNWGESLGISKDDMSYADIQVVKQFYSCSEENTPVLKRSIENGRTTFKDLCCLQLPALITSSNQVKQFTRPKSEPNYITLGSTSGSVIDIEQDKSKFQGNILMIPNADPGFDWIFLHKISGFITMYGGANSHMAIRACELGIPAIVGAGEALYNTWSNAKRLNIDCANKTVTALK</sequence>
<dbReference type="SUPFAM" id="SSF56059">
    <property type="entry name" value="Glutathione synthetase ATP-binding domain-like"/>
    <property type="match status" value="1"/>
</dbReference>
<gene>
    <name evidence="3" type="ORF">L0668_08360</name>
</gene>
<dbReference type="RefSeq" id="WP_235311731.1">
    <property type="nucleotide sequence ID" value="NZ_JAKGAS010000004.1"/>
</dbReference>
<dbReference type="InterPro" id="IPR013815">
    <property type="entry name" value="ATP_grasp_subdomain_1"/>
</dbReference>
<proteinExistence type="predicted"/>
<evidence type="ECO:0000259" key="1">
    <source>
        <dbReference type="Pfam" id="PF00391"/>
    </source>
</evidence>
<dbReference type="NCBIfam" id="NF004508">
    <property type="entry name" value="PRK05849.1"/>
    <property type="match status" value="1"/>
</dbReference>
<dbReference type="InterPro" id="IPR002192">
    <property type="entry name" value="PPDK_AMP/ATP-bd"/>
</dbReference>
<feature type="domain" description="PEP-utilising enzyme mobile" evidence="1">
    <location>
        <begin position="700"/>
        <end position="769"/>
    </location>
</feature>
<evidence type="ECO:0008006" key="5">
    <source>
        <dbReference type="Google" id="ProtNLM"/>
    </source>
</evidence>
<dbReference type="Pfam" id="PF01326">
    <property type="entry name" value="PPDK_N"/>
    <property type="match status" value="1"/>
</dbReference>
<dbReference type="Gene3D" id="3.50.30.10">
    <property type="entry name" value="Phosphohistidine domain"/>
    <property type="match status" value="1"/>
</dbReference>
<feature type="domain" description="Pyruvate phosphate dikinase AMP/ATP-binding" evidence="2">
    <location>
        <begin position="50"/>
        <end position="137"/>
    </location>
</feature>
<dbReference type="InterPro" id="IPR036637">
    <property type="entry name" value="Phosphohistidine_dom_sf"/>
</dbReference>
<dbReference type="Pfam" id="PF00391">
    <property type="entry name" value="PEP-utilizers"/>
    <property type="match status" value="1"/>
</dbReference>
<dbReference type="PANTHER" id="PTHR43615">
    <property type="entry name" value="PHOSPHOENOLPYRUVATE SYNTHASE-RELATED"/>
    <property type="match status" value="1"/>
</dbReference>
<dbReference type="InterPro" id="IPR051549">
    <property type="entry name" value="PEP_Utilizing_Enz"/>
</dbReference>
<dbReference type="SUPFAM" id="SSF52009">
    <property type="entry name" value="Phosphohistidine domain"/>
    <property type="match status" value="1"/>
</dbReference>
<dbReference type="InterPro" id="IPR008279">
    <property type="entry name" value="PEP-util_enz_mobile_dom"/>
</dbReference>
<evidence type="ECO:0000259" key="2">
    <source>
        <dbReference type="Pfam" id="PF01326"/>
    </source>
</evidence>
<organism evidence="3 4">
    <name type="scientific">Paraglaciecola algarum</name>
    <dbReference type="NCBI Taxonomy" id="3050085"/>
    <lineage>
        <taxon>Bacteria</taxon>
        <taxon>Pseudomonadati</taxon>
        <taxon>Pseudomonadota</taxon>
        <taxon>Gammaproteobacteria</taxon>
        <taxon>Alteromonadales</taxon>
        <taxon>Alteromonadaceae</taxon>
        <taxon>Paraglaciecola</taxon>
    </lineage>
</organism>
<accession>A0ABS9D5Q7</accession>
<dbReference type="EMBL" id="JAKGAS010000004">
    <property type="protein sequence ID" value="MCF2948115.1"/>
    <property type="molecule type" value="Genomic_DNA"/>
</dbReference>
<dbReference type="PANTHER" id="PTHR43615:SF1">
    <property type="entry name" value="PPDK_N DOMAIN-CONTAINING PROTEIN"/>
    <property type="match status" value="1"/>
</dbReference>
<dbReference type="Gene3D" id="3.30.1490.20">
    <property type="entry name" value="ATP-grasp fold, A domain"/>
    <property type="match status" value="1"/>
</dbReference>
<reference evidence="3 4" key="1">
    <citation type="submission" date="2022-01" db="EMBL/GenBank/DDBJ databases">
        <title>Paraglaciecola sp. G1-23.</title>
        <authorList>
            <person name="Jin M.S."/>
            <person name="Han D.M."/>
            <person name="Kim H.M."/>
            <person name="Jeon C.O."/>
        </authorList>
    </citation>
    <scope>NUCLEOTIDE SEQUENCE [LARGE SCALE GENOMIC DNA]</scope>
    <source>
        <strain evidence="3 4">G1-23</strain>
    </source>
</reference>
<comment type="caution">
    <text evidence="3">The sequence shown here is derived from an EMBL/GenBank/DDBJ whole genome shotgun (WGS) entry which is preliminary data.</text>
</comment>
<dbReference type="Gene3D" id="3.30.470.20">
    <property type="entry name" value="ATP-grasp fold, B domain"/>
    <property type="match status" value="1"/>
</dbReference>
<name>A0ABS9D5Q7_9ALTE</name>
<evidence type="ECO:0000313" key="3">
    <source>
        <dbReference type="EMBL" id="MCF2948115.1"/>
    </source>
</evidence>
<evidence type="ECO:0000313" key="4">
    <source>
        <dbReference type="Proteomes" id="UP001521137"/>
    </source>
</evidence>
<dbReference type="Proteomes" id="UP001521137">
    <property type="component" value="Unassembled WGS sequence"/>
</dbReference>
<protein>
    <recommendedName>
        <fullName evidence="5">Phosphoenolpyruvate synthase</fullName>
    </recommendedName>
</protein>
<keyword evidence="4" id="KW-1185">Reference proteome</keyword>